<evidence type="ECO:0000256" key="1">
    <source>
        <dbReference type="SAM" id="Phobius"/>
    </source>
</evidence>
<feature type="transmembrane region" description="Helical" evidence="1">
    <location>
        <begin position="40"/>
        <end position="67"/>
    </location>
</feature>
<accession>A0AAT9LCB6</accession>
<protein>
    <submittedName>
        <fullName evidence="2">Uncharacterized protein</fullName>
    </submittedName>
</protein>
<keyword evidence="1" id="KW-1133">Transmembrane helix</keyword>
<dbReference type="EMBL" id="CP062796">
    <property type="protein sequence ID" value="QUL98724.1"/>
    <property type="molecule type" value="Genomic_DNA"/>
</dbReference>
<sequence length="99" mass="11355">MDRETREDRLEKTLIKISNSLERAKIAEYVDLLNKPWRLIYLNLLGGLSRGVGLAVGFTLLGALVIYILTRSFLLNLPIIGNFLGELVWIVQQYLRQKP</sequence>
<dbReference type="Pfam" id="PF18910">
    <property type="entry name" value="DUF5665"/>
    <property type="match status" value="1"/>
</dbReference>
<gene>
    <name evidence="2" type="ORF">IMF26_01150</name>
</gene>
<name>A0AAT9LCB6_9FIRM</name>
<keyword evidence="1" id="KW-0472">Membrane</keyword>
<dbReference type="AlphaFoldDB" id="A0AAT9LCB6"/>
<reference evidence="2" key="2">
    <citation type="journal article" date="2023" name="Biology">
        <title>Prokaryotic Life Associated with Coal-Fire Gas Vents Revealed by Metagenomics.</title>
        <authorList>
            <person name="Kadnikov V.V."/>
            <person name="Mardanov A.V."/>
            <person name="Beletsky A.V."/>
            <person name="Karnachuk O.V."/>
            <person name="Ravin N.V."/>
        </authorList>
    </citation>
    <scope>NUCLEOTIDE SEQUENCE</scope>
    <source>
        <strain evidence="2">Bu02</strain>
    </source>
</reference>
<organism evidence="2">
    <name type="scientific">Candidatus Fermentithermobacillus carboniphilus</name>
    <dbReference type="NCBI Taxonomy" id="3085328"/>
    <lineage>
        <taxon>Bacteria</taxon>
        <taxon>Bacillati</taxon>
        <taxon>Bacillota</taxon>
        <taxon>Candidatus Fermentithermobacillia</taxon>
        <taxon>Candidatus Fermentithermobacillales</taxon>
        <taxon>Candidatus Fermentithermobacillaceae</taxon>
        <taxon>Candidatus Fermentithermobacillus</taxon>
    </lineage>
</organism>
<proteinExistence type="predicted"/>
<reference evidence="2" key="1">
    <citation type="submission" date="2020-10" db="EMBL/GenBank/DDBJ databases">
        <authorList>
            <person name="Kadnikov V."/>
            <person name="Beletsky A.V."/>
            <person name="Mardanov A.V."/>
            <person name="Karnachuk O.V."/>
            <person name="Ravin N.V."/>
        </authorList>
    </citation>
    <scope>NUCLEOTIDE SEQUENCE</scope>
    <source>
        <strain evidence="2">Bu02</strain>
    </source>
</reference>
<dbReference type="KEGG" id="fcz:IMF26_01150"/>
<evidence type="ECO:0000313" key="2">
    <source>
        <dbReference type="EMBL" id="QUL98724.1"/>
    </source>
</evidence>
<keyword evidence="1" id="KW-0812">Transmembrane</keyword>
<dbReference type="InterPro" id="IPR043723">
    <property type="entry name" value="DUF5665"/>
</dbReference>
<feature type="transmembrane region" description="Helical" evidence="1">
    <location>
        <begin position="73"/>
        <end position="91"/>
    </location>
</feature>